<dbReference type="PANTHER" id="PTHR37816:SF3">
    <property type="entry name" value="MODULATES DNA TOPOLOGY"/>
    <property type="match status" value="1"/>
</dbReference>
<gene>
    <name evidence="1" type="ORF">SAMN05216577_1069</name>
</gene>
<accession>A0AAQ1HS71</accession>
<dbReference type="AlphaFoldDB" id="A0AAQ1HS71"/>
<keyword evidence="2" id="KW-1185">Reference proteome</keyword>
<dbReference type="GO" id="GO:0016301">
    <property type="term" value="F:kinase activity"/>
    <property type="evidence" value="ECO:0007669"/>
    <property type="project" value="UniProtKB-KW"/>
</dbReference>
<comment type="caution">
    <text evidence="1">The sequence shown here is derived from an EMBL/GenBank/DDBJ whole genome shotgun (WGS) entry which is preliminary data.</text>
</comment>
<keyword evidence="1" id="KW-0418">Kinase</keyword>
<dbReference type="EMBL" id="FOLS01000006">
    <property type="protein sequence ID" value="SFC46174.1"/>
    <property type="molecule type" value="Genomic_DNA"/>
</dbReference>
<name>A0AAQ1HS71_9PSED</name>
<organism evidence="1 2">
    <name type="scientific">Pseudomonas citronellolis</name>
    <dbReference type="NCBI Taxonomy" id="53408"/>
    <lineage>
        <taxon>Bacteria</taxon>
        <taxon>Pseudomonadati</taxon>
        <taxon>Pseudomonadota</taxon>
        <taxon>Gammaproteobacteria</taxon>
        <taxon>Pseudomonadales</taxon>
        <taxon>Pseudomonadaceae</taxon>
        <taxon>Pseudomonas</taxon>
    </lineage>
</organism>
<evidence type="ECO:0000313" key="1">
    <source>
        <dbReference type="EMBL" id="SFC46174.1"/>
    </source>
</evidence>
<dbReference type="Gene3D" id="3.40.50.300">
    <property type="entry name" value="P-loop containing nucleotide triphosphate hydrolases"/>
    <property type="match status" value="1"/>
</dbReference>
<dbReference type="SUPFAM" id="SSF52540">
    <property type="entry name" value="P-loop containing nucleoside triphosphate hydrolases"/>
    <property type="match status" value="1"/>
</dbReference>
<dbReference type="InterPro" id="IPR027417">
    <property type="entry name" value="P-loop_NTPase"/>
</dbReference>
<dbReference type="PANTHER" id="PTHR37816">
    <property type="entry name" value="YALI0E33011P"/>
    <property type="match status" value="1"/>
</dbReference>
<sequence length="180" mass="20961">MQRILIIGSGGSGKSTLSATLGQRLALPVIHMDALYWQPGWQEPEKPDWQARVQVLCQGERWVMDGNYSGTLAQRLAACDTVIFLDLPPLLCLWRALWRGFRYRGRVRPDMAEGCPEQLPDPAFLNWIWNYPKRSRPKVMELLDAHRQGRRIIHLRSRREVRQFLRELDWSPSATAEHNF</sequence>
<proteinExistence type="predicted"/>
<dbReference type="InterPro" id="IPR052922">
    <property type="entry name" value="Cytidylate_Kinase-2"/>
</dbReference>
<dbReference type="Proteomes" id="UP000183385">
    <property type="component" value="Unassembled WGS sequence"/>
</dbReference>
<protein>
    <submittedName>
        <fullName evidence="1">Adenylate kinase</fullName>
    </submittedName>
</protein>
<reference evidence="1 2" key="1">
    <citation type="submission" date="2016-10" db="EMBL/GenBank/DDBJ databases">
        <authorList>
            <person name="Varghese N."/>
            <person name="Submissions S."/>
        </authorList>
    </citation>
    <scope>NUCLEOTIDE SEQUENCE [LARGE SCALE GENOMIC DNA]</scope>
    <source>
        <strain evidence="1 2">LMG 18378</strain>
    </source>
</reference>
<dbReference type="RefSeq" id="WP_074978782.1">
    <property type="nucleotide sequence ID" value="NZ_CP104727.1"/>
</dbReference>
<evidence type="ECO:0000313" key="2">
    <source>
        <dbReference type="Proteomes" id="UP000183385"/>
    </source>
</evidence>
<keyword evidence="1" id="KW-0808">Transferase</keyword>